<reference evidence="2" key="2">
    <citation type="submission" date="2021-03" db="UniProtKB">
        <authorList>
            <consortium name="EnsemblPlants"/>
        </authorList>
    </citation>
    <scope>IDENTIFICATION</scope>
</reference>
<accession>A0A803MQC8</accession>
<evidence type="ECO:0000313" key="3">
    <source>
        <dbReference type="Proteomes" id="UP000596660"/>
    </source>
</evidence>
<protein>
    <submittedName>
        <fullName evidence="2">Uncharacterized protein</fullName>
    </submittedName>
</protein>
<organism evidence="2 3">
    <name type="scientific">Chenopodium quinoa</name>
    <name type="common">Quinoa</name>
    <dbReference type="NCBI Taxonomy" id="63459"/>
    <lineage>
        <taxon>Eukaryota</taxon>
        <taxon>Viridiplantae</taxon>
        <taxon>Streptophyta</taxon>
        <taxon>Embryophyta</taxon>
        <taxon>Tracheophyta</taxon>
        <taxon>Spermatophyta</taxon>
        <taxon>Magnoliopsida</taxon>
        <taxon>eudicotyledons</taxon>
        <taxon>Gunneridae</taxon>
        <taxon>Pentapetalae</taxon>
        <taxon>Caryophyllales</taxon>
        <taxon>Chenopodiaceae</taxon>
        <taxon>Chenopodioideae</taxon>
        <taxon>Atripliceae</taxon>
        <taxon>Chenopodium</taxon>
    </lineage>
</organism>
<feature type="region of interest" description="Disordered" evidence="1">
    <location>
        <begin position="229"/>
        <end position="280"/>
    </location>
</feature>
<dbReference type="EnsemblPlants" id="AUR62033479-RA">
    <property type="protein sequence ID" value="AUR62033479-RA:cds"/>
    <property type="gene ID" value="AUR62033479"/>
</dbReference>
<dbReference type="OMA" id="SMHHINI"/>
<feature type="region of interest" description="Disordered" evidence="1">
    <location>
        <begin position="303"/>
        <end position="324"/>
    </location>
</feature>
<evidence type="ECO:0000313" key="2">
    <source>
        <dbReference type="EnsemblPlants" id="AUR62033479-RA:cds"/>
    </source>
</evidence>
<reference evidence="2" key="1">
    <citation type="journal article" date="2017" name="Nature">
        <title>The genome of Chenopodium quinoa.</title>
        <authorList>
            <person name="Jarvis D.E."/>
            <person name="Ho Y.S."/>
            <person name="Lightfoot D.J."/>
            <person name="Schmoeckel S.M."/>
            <person name="Li B."/>
            <person name="Borm T.J.A."/>
            <person name="Ohyanagi H."/>
            <person name="Mineta K."/>
            <person name="Michell C.T."/>
            <person name="Saber N."/>
            <person name="Kharbatia N.M."/>
            <person name="Rupper R.R."/>
            <person name="Sharp A.R."/>
            <person name="Dally N."/>
            <person name="Boughton B.A."/>
            <person name="Woo Y.H."/>
            <person name="Gao G."/>
            <person name="Schijlen E.G.W.M."/>
            <person name="Guo X."/>
            <person name="Momin A.A."/>
            <person name="Negrao S."/>
            <person name="Al-Babili S."/>
            <person name="Gehring C."/>
            <person name="Roessner U."/>
            <person name="Jung C."/>
            <person name="Murphy K."/>
            <person name="Arold S.T."/>
            <person name="Gojobori T."/>
            <person name="van der Linden C.G."/>
            <person name="van Loo E.N."/>
            <person name="Jellen E.N."/>
            <person name="Maughan P.J."/>
            <person name="Tester M."/>
        </authorList>
    </citation>
    <scope>NUCLEOTIDE SEQUENCE [LARGE SCALE GENOMIC DNA]</scope>
    <source>
        <strain evidence="2">cv. PI 614886</strain>
    </source>
</reference>
<dbReference type="PANTHER" id="PTHR47481:SF42">
    <property type="entry name" value="RHO GTPASE-ACTIVATING PROTEIN GACK-LIKE"/>
    <property type="match status" value="1"/>
</dbReference>
<sequence>MSPESSKFHPALTITNVKSLIPITLDDQGMYHSWATLFKVLVRVHDLYHHIVPPTEATKIAAYQATKAADPALWRRLDAAVLNWIYGNISPDLLHAILLKDDTAQGAWARLESMFQDNKASRATHLEEELVDLVFENFSSIDAYCNHIKSLADRLADVDAPLSDNRLVLKLTAGLPEAYAGTVDIIQNQESLPSFESCRSCLKLAERTIKNRLAKEGGPSNRNQALVTSTVASNSASSSSNHSASKGGKQKKFFAKCSGKGRNPNSSLGDQQQTHLNGPHVPYNWPQSPWAYAPWAPPCPYPASLWAPKPPAAQPSRPRRLAVE</sequence>
<keyword evidence="3" id="KW-1185">Reference proteome</keyword>
<dbReference type="Proteomes" id="UP000596660">
    <property type="component" value="Unplaced"/>
</dbReference>
<feature type="compositionally biased region" description="Low complexity" evidence="1">
    <location>
        <begin position="229"/>
        <end position="245"/>
    </location>
</feature>
<dbReference type="Gramene" id="AUR62033479-RA">
    <property type="protein sequence ID" value="AUR62033479-RA:cds"/>
    <property type="gene ID" value="AUR62033479"/>
</dbReference>
<dbReference type="Pfam" id="PF14223">
    <property type="entry name" value="Retrotran_gag_2"/>
    <property type="match status" value="1"/>
</dbReference>
<dbReference type="PANTHER" id="PTHR47481">
    <property type="match status" value="1"/>
</dbReference>
<feature type="compositionally biased region" description="Polar residues" evidence="1">
    <location>
        <begin position="263"/>
        <end position="276"/>
    </location>
</feature>
<evidence type="ECO:0000256" key="1">
    <source>
        <dbReference type="SAM" id="MobiDB-lite"/>
    </source>
</evidence>
<dbReference type="AlphaFoldDB" id="A0A803MQC8"/>
<proteinExistence type="predicted"/>
<name>A0A803MQC8_CHEQI</name>